<reference evidence="1 2" key="1">
    <citation type="submission" date="2019-09" db="EMBL/GenBank/DDBJ databases">
        <title>A chromosome-level genome assembly of the Chinese tupelo Nyssa sinensis.</title>
        <authorList>
            <person name="Yang X."/>
            <person name="Kang M."/>
            <person name="Yang Y."/>
            <person name="Xiong H."/>
            <person name="Wang M."/>
            <person name="Zhang Z."/>
            <person name="Wang Z."/>
            <person name="Wu H."/>
            <person name="Ma T."/>
            <person name="Liu J."/>
            <person name="Xi Z."/>
        </authorList>
    </citation>
    <scope>NUCLEOTIDE SEQUENCE [LARGE SCALE GENOMIC DNA]</scope>
    <source>
        <strain evidence="1">J267</strain>
        <tissue evidence="1">Leaf</tissue>
    </source>
</reference>
<sequence>MPGGAGGLRLLGQISMYSPPLRCSMSVAWSRQFLDVADMVTSVKHTSGESYKGICRELLQGSKDNQ</sequence>
<dbReference type="EMBL" id="CM018039">
    <property type="protein sequence ID" value="KAA8536657.1"/>
    <property type="molecule type" value="Genomic_DNA"/>
</dbReference>
<evidence type="ECO:0000313" key="2">
    <source>
        <dbReference type="Proteomes" id="UP000325577"/>
    </source>
</evidence>
<dbReference type="Proteomes" id="UP000325577">
    <property type="component" value="Linkage Group LG16"/>
</dbReference>
<keyword evidence="2" id="KW-1185">Reference proteome</keyword>
<proteinExistence type="predicted"/>
<dbReference type="AlphaFoldDB" id="A0A5J5B4C0"/>
<organism evidence="1 2">
    <name type="scientific">Nyssa sinensis</name>
    <dbReference type="NCBI Taxonomy" id="561372"/>
    <lineage>
        <taxon>Eukaryota</taxon>
        <taxon>Viridiplantae</taxon>
        <taxon>Streptophyta</taxon>
        <taxon>Embryophyta</taxon>
        <taxon>Tracheophyta</taxon>
        <taxon>Spermatophyta</taxon>
        <taxon>Magnoliopsida</taxon>
        <taxon>eudicotyledons</taxon>
        <taxon>Gunneridae</taxon>
        <taxon>Pentapetalae</taxon>
        <taxon>asterids</taxon>
        <taxon>Cornales</taxon>
        <taxon>Nyssaceae</taxon>
        <taxon>Nyssa</taxon>
    </lineage>
</organism>
<accession>A0A5J5B4C0</accession>
<name>A0A5J5B4C0_9ASTE</name>
<gene>
    <name evidence="1" type="ORF">F0562_029135</name>
</gene>
<protein>
    <submittedName>
        <fullName evidence="1">Uncharacterized protein</fullName>
    </submittedName>
</protein>
<evidence type="ECO:0000313" key="1">
    <source>
        <dbReference type="EMBL" id="KAA8536657.1"/>
    </source>
</evidence>